<proteinExistence type="predicted"/>
<protein>
    <submittedName>
        <fullName evidence="1">Uncharacterized protein</fullName>
    </submittedName>
</protein>
<evidence type="ECO:0000313" key="2">
    <source>
        <dbReference type="Proteomes" id="UP000006738"/>
    </source>
</evidence>
<reference evidence="2" key="1">
    <citation type="submission" date="2007-02" db="EMBL/GenBank/DDBJ databases">
        <authorList>
            <person name="DeShazer D."/>
            <person name="Woods D.E."/>
            <person name="Nierman W.C."/>
        </authorList>
    </citation>
    <scope>NUCLEOTIDE SEQUENCE [LARGE SCALE GENOMIC DNA]</scope>
    <source>
        <strain evidence="2">1106a</strain>
    </source>
</reference>
<accession>A3P5V9</accession>
<dbReference type="HOGENOM" id="CLU_176087_0_0_4"/>
<gene>
    <name evidence="1" type="ordered locus">BURPS1106A_A1686</name>
</gene>
<sequence>MCIVRAEQDEIGAARLGLPRRPLPQPPRFVPAARVPPRLDLVEADGGHDAARIAMPAEARRPPRVDRPIVCGRRFPAHPADQFDRFHRVPPASGVFATTKTNLATRPPR</sequence>
<evidence type="ECO:0000313" key="1">
    <source>
        <dbReference type="EMBL" id="ABN93306.1"/>
    </source>
</evidence>
<organism evidence="1 2">
    <name type="scientific">Burkholderia pseudomallei (strain 1106a)</name>
    <dbReference type="NCBI Taxonomy" id="357348"/>
    <lineage>
        <taxon>Bacteria</taxon>
        <taxon>Pseudomonadati</taxon>
        <taxon>Pseudomonadota</taxon>
        <taxon>Betaproteobacteria</taxon>
        <taxon>Burkholderiales</taxon>
        <taxon>Burkholderiaceae</taxon>
        <taxon>Burkholderia</taxon>
        <taxon>pseudomallei group</taxon>
    </lineage>
</organism>
<dbReference type="EMBL" id="CP000573">
    <property type="protein sequence ID" value="ABN93306.1"/>
    <property type="molecule type" value="Genomic_DNA"/>
</dbReference>
<name>A3P5V9_BURP0</name>
<dbReference type="Proteomes" id="UP000006738">
    <property type="component" value="Chromosome II"/>
</dbReference>
<dbReference type="KEGG" id="bpl:BURPS1106A_A1686"/>
<dbReference type="AlphaFoldDB" id="A3P5V9"/>